<dbReference type="STRING" id="136037.A0A067R4V4"/>
<dbReference type="GO" id="GO:0043489">
    <property type="term" value="P:RNA stabilization"/>
    <property type="evidence" value="ECO:0007669"/>
    <property type="project" value="UniProtKB-ARBA"/>
</dbReference>
<feature type="region of interest" description="Disordered" evidence="9">
    <location>
        <begin position="597"/>
        <end position="616"/>
    </location>
</feature>
<proteinExistence type="inferred from homology"/>
<keyword evidence="6" id="KW-0597">Phosphoprotein</keyword>
<evidence type="ECO:0000256" key="4">
    <source>
        <dbReference type="ARBA" id="ARBA00022517"/>
    </source>
</evidence>
<keyword evidence="7" id="KW-0694">RNA-binding</keyword>
<feature type="region of interest" description="Disordered" evidence="9">
    <location>
        <begin position="238"/>
        <end position="272"/>
    </location>
</feature>
<feature type="compositionally biased region" description="Low complexity" evidence="9">
    <location>
        <begin position="255"/>
        <end position="272"/>
    </location>
</feature>
<evidence type="ECO:0000256" key="8">
    <source>
        <dbReference type="ARBA" id="ARBA00023242"/>
    </source>
</evidence>
<dbReference type="OrthoDB" id="21550at2759"/>
<dbReference type="InterPro" id="IPR040309">
    <property type="entry name" value="Naf1"/>
</dbReference>
<dbReference type="EMBL" id="KK852699">
    <property type="protein sequence ID" value="KDR18167.1"/>
    <property type="molecule type" value="Genomic_DNA"/>
</dbReference>
<evidence type="ECO:0000256" key="1">
    <source>
        <dbReference type="ARBA" id="ARBA00004123"/>
    </source>
</evidence>
<dbReference type="InterPro" id="IPR009000">
    <property type="entry name" value="Transl_B-barrel_sf"/>
</dbReference>
<dbReference type="FunFam" id="2.40.10.230:FF:000002">
    <property type="entry name" value="H/ACA ribonucleoprotein complex non-core subunit NAF1"/>
    <property type="match status" value="1"/>
</dbReference>
<gene>
    <name evidence="10" type="ORF">L798_06917</name>
</gene>
<evidence type="ECO:0000256" key="3">
    <source>
        <dbReference type="ARBA" id="ARBA00021438"/>
    </source>
</evidence>
<dbReference type="GO" id="GO:0003723">
    <property type="term" value="F:RNA binding"/>
    <property type="evidence" value="ECO:0007669"/>
    <property type="project" value="UniProtKB-KW"/>
</dbReference>
<organism evidence="10 11">
    <name type="scientific">Zootermopsis nevadensis</name>
    <name type="common">Dampwood termite</name>
    <dbReference type="NCBI Taxonomy" id="136037"/>
    <lineage>
        <taxon>Eukaryota</taxon>
        <taxon>Metazoa</taxon>
        <taxon>Ecdysozoa</taxon>
        <taxon>Arthropoda</taxon>
        <taxon>Hexapoda</taxon>
        <taxon>Insecta</taxon>
        <taxon>Pterygota</taxon>
        <taxon>Neoptera</taxon>
        <taxon>Polyneoptera</taxon>
        <taxon>Dictyoptera</taxon>
        <taxon>Blattodea</taxon>
        <taxon>Blattoidea</taxon>
        <taxon>Termitoidae</taxon>
        <taxon>Termopsidae</taxon>
        <taxon>Zootermopsis</taxon>
    </lineage>
</organism>
<dbReference type="SUPFAM" id="SSF50447">
    <property type="entry name" value="Translation proteins"/>
    <property type="match status" value="1"/>
</dbReference>
<keyword evidence="5" id="KW-0698">rRNA processing</keyword>
<feature type="region of interest" description="Disordered" evidence="9">
    <location>
        <begin position="430"/>
        <end position="486"/>
    </location>
</feature>
<evidence type="ECO:0000313" key="10">
    <source>
        <dbReference type="EMBL" id="KDR18167.1"/>
    </source>
</evidence>
<evidence type="ECO:0000256" key="2">
    <source>
        <dbReference type="ARBA" id="ARBA00009801"/>
    </source>
</evidence>
<evidence type="ECO:0000256" key="5">
    <source>
        <dbReference type="ARBA" id="ARBA00022552"/>
    </source>
</evidence>
<keyword evidence="8" id="KW-0539">Nucleus</keyword>
<name>A0A067R4V4_ZOONE</name>
<evidence type="ECO:0000256" key="9">
    <source>
        <dbReference type="SAM" id="MobiDB-lite"/>
    </source>
</evidence>
<keyword evidence="10" id="KW-0687">Ribonucleoprotein</keyword>
<dbReference type="AlphaFoldDB" id="A0A067R4V4"/>
<evidence type="ECO:0000256" key="7">
    <source>
        <dbReference type="ARBA" id="ARBA00022884"/>
    </source>
</evidence>
<feature type="region of interest" description="Disordered" evidence="9">
    <location>
        <begin position="285"/>
        <end position="307"/>
    </location>
</feature>
<dbReference type="Gene3D" id="2.40.10.230">
    <property type="entry name" value="Probable tRNA pseudouridine synthase domain"/>
    <property type="match status" value="1"/>
</dbReference>
<evidence type="ECO:0000256" key="6">
    <source>
        <dbReference type="ARBA" id="ARBA00022553"/>
    </source>
</evidence>
<dbReference type="GO" id="GO:0005732">
    <property type="term" value="C:sno(s)RNA-containing ribonucleoprotein complex"/>
    <property type="evidence" value="ECO:0007669"/>
    <property type="project" value="InterPro"/>
</dbReference>
<dbReference type="GO" id="GO:0005634">
    <property type="term" value="C:nucleus"/>
    <property type="evidence" value="ECO:0007669"/>
    <property type="project" value="UniProtKB-SubCell"/>
</dbReference>
<keyword evidence="11" id="KW-1185">Reference proteome</keyword>
<dbReference type="Pfam" id="PF04410">
    <property type="entry name" value="Gar1"/>
    <property type="match status" value="1"/>
</dbReference>
<reference evidence="10 11" key="1">
    <citation type="journal article" date="2014" name="Nat. Commun.">
        <title>Molecular traces of alternative social organization in a termite genome.</title>
        <authorList>
            <person name="Terrapon N."/>
            <person name="Li C."/>
            <person name="Robertson H.M."/>
            <person name="Ji L."/>
            <person name="Meng X."/>
            <person name="Booth W."/>
            <person name="Chen Z."/>
            <person name="Childers C.P."/>
            <person name="Glastad K.M."/>
            <person name="Gokhale K."/>
            <person name="Gowin J."/>
            <person name="Gronenberg W."/>
            <person name="Hermansen R.A."/>
            <person name="Hu H."/>
            <person name="Hunt B.G."/>
            <person name="Huylmans A.K."/>
            <person name="Khalil S.M."/>
            <person name="Mitchell R.D."/>
            <person name="Munoz-Torres M.C."/>
            <person name="Mustard J.A."/>
            <person name="Pan H."/>
            <person name="Reese J.T."/>
            <person name="Scharf M.E."/>
            <person name="Sun F."/>
            <person name="Vogel H."/>
            <person name="Xiao J."/>
            <person name="Yang W."/>
            <person name="Yang Z."/>
            <person name="Yang Z."/>
            <person name="Zhou J."/>
            <person name="Zhu J."/>
            <person name="Brent C.S."/>
            <person name="Elsik C.G."/>
            <person name="Goodisman M.A."/>
            <person name="Liberles D.A."/>
            <person name="Roe R.M."/>
            <person name="Vargo E.L."/>
            <person name="Vilcinskas A."/>
            <person name="Wang J."/>
            <person name="Bornberg-Bauer E."/>
            <person name="Korb J."/>
            <person name="Zhang G."/>
            <person name="Liebig J."/>
        </authorList>
    </citation>
    <scope>NUCLEOTIDE SEQUENCE [LARGE SCALE GENOMIC DNA]</scope>
    <source>
        <tissue evidence="10">Whole organism</tissue>
    </source>
</reference>
<dbReference type="GO" id="GO:0001522">
    <property type="term" value="P:pseudouridine synthesis"/>
    <property type="evidence" value="ECO:0007669"/>
    <property type="project" value="InterPro"/>
</dbReference>
<accession>A0A067R4V4</accession>
<keyword evidence="4" id="KW-0690">Ribosome biogenesis</keyword>
<dbReference type="PANTHER" id="PTHR31633:SF1">
    <property type="entry name" value="H_ACA RIBONUCLEOPROTEIN COMPLEX NON-CORE SUBUNIT NAF1"/>
    <property type="match status" value="1"/>
</dbReference>
<dbReference type="GO" id="GO:0000493">
    <property type="term" value="P:box H/ACA snoRNP assembly"/>
    <property type="evidence" value="ECO:0007669"/>
    <property type="project" value="InterPro"/>
</dbReference>
<dbReference type="PANTHER" id="PTHR31633">
    <property type="entry name" value="H/ACA RIBONUCLEOPROTEIN COMPLEX NON-CORE SUBUNIT NAF1"/>
    <property type="match status" value="1"/>
</dbReference>
<protein>
    <recommendedName>
        <fullName evidence="3">H/ACA ribonucleoprotein complex non-core subunit NAF1</fullName>
    </recommendedName>
</protein>
<comment type="similarity">
    <text evidence="2">Belongs to the NAF1 family.</text>
</comment>
<feature type="region of interest" description="Disordered" evidence="9">
    <location>
        <begin position="508"/>
        <end position="547"/>
    </location>
</feature>
<sequence length="626" mass="69371">MMAEAKVTVYSDDRSNTVLNEDTNFIVDHQLPNDEEISFVPDQSNISTHYHKNLLDIPDGNIKGSFEDKLGPHLQETAPELMDDMSNVTVAGTSSEDIKVNYHNQLDESNMNKIKNVESSIIRTSSISFTTNATDIVNSENIAAGFPLNSGNVQLMHTSCSQNSSNISDLFTSATDSSHCNNQEKMNNSLKLICDYGSDSDIDDSIEIHSKPGAIIMRPSENEKLFSIDYRTAQVLFSEDSDDSSDSSDEKSDSDSSTSSSSSSGCSNSNSGSSLGIENASALKRNVTNNEQNKTPKPKKKDPMKTRGEILIEDLPPIKDLQIEVSEKECVELGKIFSIVDQMVVVQSIKNSPALNLDSVLFLDHGRITLGYIFDVFGPVGEPLYCVRFNSAEHIKEKGIKKDMIVYCAPTNEHTSYVFLQDLLSMKGSDASWEDNNEPPPKCLDYSDDEEERTAKRSIKVGERKVTDEGSEQPRKKNGSSFEKRMNERNLRMTALLANKPAAVAIRNRDNNNSNNSNNNSPCPQPPNSAWWTAPFPPSPRFQHGLNRPPPPPFTPVPPRLIQPPTFTLPPPVAPPFFPPIQPPSFSPYNPIFSPSVPPFDPNRPPPPFGFPRSMPPQMPYFRPPL</sequence>
<dbReference type="eggNOG" id="KOG2236">
    <property type="taxonomic scope" value="Eukaryota"/>
</dbReference>
<dbReference type="InParanoid" id="A0A067R4V4"/>
<dbReference type="Proteomes" id="UP000027135">
    <property type="component" value="Unassembled WGS sequence"/>
</dbReference>
<dbReference type="InterPro" id="IPR007504">
    <property type="entry name" value="H/ACA_rnp_Gar1/Naf1"/>
</dbReference>
<dbReference type="InterPro" id="IPR038664">
    <property type="entry name" value="Gar1/Naf1_Cbf5-bd_sf"/>
</dbReference>
<comment type="subcellular location">
    <subcellularLocation>
        <location evidence="1">Nucleus</location>
    </subcellularLocation>
</comment>
<feature type="compositionally biased region" description="Low complexity" evidence="9">
    <location>
        <begin position="511"/>
        <end position="522"/>
    </location>
</feature>
<dbReference type="GO" id="GO:0006364">
    <property type="term" value="P:rRNA processing"/>
    <property type="evidence" value="ECO:0007669"/>
    <property type="project" value="UniProtKB-KW"/>
</dbReference>
<evidence type="ECO:0000313" key="11">
    <source>
        <dbReference type="Proteomes" id="UP000027135"/>
    </source>
</evidence>
<feature type="compositionally biased region" description="Basic and acidic residues" evidence="9">
    <location>
        <begin position="460"/>
        <end position="475"/>
    </location>
</feature>